<evidence type="ECO:0000256" key="3">
    <source>
        <dbReference type="ARBA" id="ARBA00023015"/>
    </source>
</evidence>
<dbReference type="PROSITE" id="PS00463">
    <property type="entry name" value="ZN2_CY6_FUNGAL_1"/>
    <property type="match status" value="1"/>
</dbReference>
<dbReference type="PANTHER" id="PTHR47338">
    <property type="entry name" value="ZN(II)2CYS6 TRANSCRIPTION FACTOR (EUROFUNG)-RELATED"/>
    <property type="match status" value="1"/>
</dbReference>
<evidence type="ECO:0000256" key="6">
    <source>
        <dbReference type="ARBA" id="ARBA00023163"/>
    </source>
</evidence>
<dbReference type="CDD" id="cd12148">
    <property type="entry name" value="fungal_TF_MHR"/>
    <property type="match status" value="1"/>
</dbReference>
<dbReference type="SMART" id="SM00066">
    <property type="entry name" value="GAL4"/>
    <property type="match status" value="1"/>
</dbReference>
<dbReference type="InterPro" id="IPR007219">
    <property type="entry name" value="XnlR_reg_dom"/>
</dbReference>
<feature type="compositionally biased region" description="Acidic residues" evidence="8">
    <location>
        <begin position="15"/>
        <end position="24"/>
    </location>
</feature>
<feature type="region of interest" description="Disordered" evidence="8">
    <location>
        <begin position="1"/>
        <end position="84"/>
    </location>
</feature>
<feature type="region of interest" description="Disordered" evidence="8">
    <location>
        <begin position="1003"/>
        <end position="1045"/>
    </location>
</feature>
<dbReference type="EMBL" id="PDNA01000195">
    <property type="protein sequence ID" value="PGH04859.1"/>
    <property type="molecule type" value="Genomic_DNA"/>
</dbReference>
<comment type="subcellular location">
    <subcellularLocation>
        <location evidence="1">Nucleus</location>
    </subcellularLocation>
</comment>
<dbReference type="Gene3D" id="4.10.240.10">
    <property type="entry name" value="Zn(2)-C6 fungal-type DNA-binding domain"/>
    <property type="match status" value="1"/>
</dbReference>
<dbReference type="InterPro" id="IPR050815">
    <property type="entry name" value="TF_fung"/>
</dbReference>
<evidence type="ECO:0000313" key="10">
    <source>
        <dbReference type="EMBL" id="PGH04859.1"/>
    </source>
</evidence>
<dbReference type="SMART" id="SM00906">
    <property type="entry name" value="Fungal_trans"/>
    <property type="match status" value="1"/>
</dbReference>
<gene>
    <name evidence="10" type="ORF">AJ80_08469</name>
</gene>
<evidence type="ECO:0000256" key="8">
    <source>
        <dbReference type="SAM" id="MobiDB-lite"/>
    </source>
</evidence>
<evidence type="ECO:0000259" key="9">
    <source>
        <dbReference type="PROSITE" id="PS50048"/>
    </source>
</evidence>
<keyword evidence="2" id="KW-0479">Metal-binding</keyword>
<dbReference type="PROSITE" id="PS50048">
    <property type="entry name" value="ZN2_CY6_FUNGAL_2"/>
    <property type="match status" value="1"/>
</dbReference>
<feature type="compositionally biased region" description="Low complexity" evidence="8">
    <location>
        <begin position="913"/>
        <end position="930"/>
    </location>
</feature>
<dbReference type="PANTHER" id="PTHR47338:SF27">
    <property type="entry name" value="ZN(II)2CYS6 TRANSCRIPTION FACTOR (EUROFUNG)"/>
    <property type="match status" value="1"/>
</dbReference>
<evidence type="ECO:0000256" key="1">
    <source>
        <dbReference type="ARBA" id="ARBA00004123"/>
    </source>
</evidence>
<evidence type="ECO:0000256" key="5">
    <source>
        <dbReference type="ARBA" id="ARBA00023125"/>
    </source>
</evidence>
<dbReference type="Proteomes" id="UP000224634">
    <property type="component" value="Unassembled WGS sequence"/>
</dbReference>
<dbReference type="GO" id="GO:0005634">
    <property type="term" value="C:nucleus"/>
    <property type="evidence" value="ECO:0007669"/>
    <property type="project" value="UniProtKB-SubCell"/>
</dbReference>
<evidence type="ECO:0000256" key="4">
    <source>
        <dbReference type="ARBA" id="ARBA00023026"/>
    </source>
</evidence>
<evidence type="ECO:0000313" key="11">
    <source>
        <dbReference type="Proteomes" id="UP000224634"/>
    </source>
</evidence>
<dbReference type="GO" id="GO:0000981">
    <property type="term" value="F:DNA-binding transcription factor activity, RNA polymerase II-specific"/>
    <property type="evidence" value="ECO:0007669"/>
    <property type="project" value="InterPro"/>
</dbReference>
<sequence>MALHSPHSQQNLLQDLDDGLDEPDSLSPGSSSREQGGGGGSAQDDLAQNAASAGQEGTGLQQQDQDKDNPLQPPPWSELKTKAGKERKRLPLACIACRRKKIRCSGEKPACKHCFRSRIPCVYKVTTRKAAPRTDYMAMLDKRLKRMEERVIKAIPKEDARDMTAIGRSVVKPPVPGQAPRQVRALHKKRSADEAFSAELDGWARRDRPIHHPEGALSAWQPQAVDENKLLVEGAEFLPSMELQEHLAEVFFDCVYGQSYLLLHKPSFMRKLRAGTVPPVLMLAICAISARFSNHPEVGTDPPFLRGEAWANPAVAIALNRHDEPNITILTVFLILGLHEFGACHGGRSWSFGGQALRMAYALQLHQELDRDPYSSASKLSFTDREIRRRTMWACVLMDRYNSSGSQRPPIGNEKYLHIQLPIKESYFQMEIPGPTEDLDGHVPNPVSDGVGQLASARENMGVSAYIIRAIMLWGHIVDYFNLGGKNQDPHPMWSPESGYTKLKKQLEDFSASLPNSLSFTLENLRNHAAEKIVNQFLYLHIIIHQNILFLNRFAIPLSPGGRPPKDIPKPFLSDAGRAAVEAASHISMLIDQASGYLLTVPFAGYCSYAASTVHIWGLFSKNPRLEARSRQNLRHTYGYLNKMKQYWGMFHYMVESAKDRYRHFANAAIMGQASDSDEDSTMFQYGDWFDKYPHGVSRAYWKGQDRENARDSGGDAVMAQQSDLQSVEDFFASLSPPSHADTPRKGVKRQDPATADRRSHKAPGNHYEAVMPQQPQHRHALTPQPPQQQQQQQQQQHHHSPSHQPGILDISMTGAQPLISDPTSPAFTNFKPPTQQQPPPPPPPPPPQQPYFPQVQQPQPPQQQQAAHQPFDPSAFNFSFNPEQLPQLDRQIVYGAYASLDPMTSTPTPSDATAVNNPTATTASTPTPAGVRPGAPGGDTAAAAAGGTPNNNNGNNNLGGVWHTSVDMSAISSWHDGFLQPNAWFLPFNIDPVGTPLDIPPAAAAAGPTPSLDSDMGGGGGPGGEVAANGRGGGGGGGYDEGMLGTFKMMDE</sequence>
<dbReference type="InterPro" id="IPR036864">
    <property type="entry name" value="Zn2-C6_fun-type_DNA-bd_sf"/>
</dbReference>
<feature type="region of interest" description="Disordered" evidence="8">
    <location>
        <begin position="734"/>
        <end position="882"/>
    </location>
</feature>
<dbReference type="AlphaFoldDB" id="A0A2B7X7I2"/>
<feature type="compositionally biased region" description="Low complexity" evidence="8">
    <location>
        <begin position="852"/>
        <end position="866"/>
    </location>
</feature>
<keyword evidence="11" id="KW-1185">Reference proteome</keyword>
<protein>
    <recommendedName>
        <fullName evidence="9">Zn(2)-C6 fungal-type domain-containing protein</fullName>
    </recommendedName>
</protein>
<proteinExistence type="predicted"/>
<dbReference type="Pfam" id="PF00172">
    <property type="entry name" value="Zn_clus"/>
    <property type="match status" value="1"/>
</dbReference>
<keyword evidence="7" id="KW-0539">Nucleus</keyword>
<name>A0A2B7X7I2_POLH7</name>
<organism evidence="10 11">
    <name type="scientific">Polytolypa hystricis (strain UAMH7299)</name>
    <dbReference type="NCBI Taxonomy" id="1447883"/>
    <lineage>
        <taxon>Eukaryota</taxon>
        <taxon>Fungi</taxon>
        <taxon>Dikarya</taxon>
        <taxon>Ascomycota</taxon>
        <taxon>Pezizomycotina</taxon>
        <taxon>Eurotiomycetes</taxon>
        <taxon>Eurotiomycetidae</taxon>
        <taxon>Onygenales</taxon>
        <taxon>Onygenales incertae sedis</taxon>
        <taxon>Polytolypa</taxon>
    </lineage>
</organism>
<feature type="region of interest" description="Disordered" evidence="8">
    <location>
        <begin position="905"/>
        <end position="959"/>
    </location>
</feature>
<dbReference type="GO" id="GO:0008270">
    <property type="term" value="F:zinc ion binding"/>
    <property type="evidence" value="ECO:0007669"/>
    <property type="project" value="InterPro"/>
</dbReference>
<keyword evidence="4" id="KW-0843">Virulence</keyword>
<dbReference type="STRING" id="1447883.A0A2B7X7I2"/>
<dbReference type="GO" id="GO:0003677">
    <property type="term" value="F:DNA binding"/>
    <property type="evidence" value="ECO:0007669"/>
    <property type="project" value="UniProtKB-KW"/>
</dbReference>
<accession>A0A2B7X7I2</accession>
<feature type="domain" description="Zn(2)-C6 fungal-type" evidence="9">
    <location>
        <begin position="93"/>
        <end position="123"/>
    </location>
</feature>
<feature type="compositionally biased region" description="Gly residues" evidence="8">
    <location>
        <begin position="1017"/>
        <end position="1041"/>
    </location>
</feature>
<dbReference type="Pfam" id="PF04082">
    <property type="entry name" value="Fungal_trans"/>
    <property type="match status" value="1"/>
</dbReference>
<dbReference type="PRINTS" id="PR00755">
    <property type="entry name" value="AFLATOXINBRP"/>
</dbReference>
<keyword evidence="3" id="KW-0805">Transcription regulation</keyword>
<dbReference type="OrthoDB" id="39175at2759"/>
<feature type="compositionally biased region" description="Low complexity" evidence="8">
    <location>
        <begin position="25"/>
        <end position="34"/>
    </location>
</feature>
<evidence type="ECO:0000256" key="7">
    <source>
        <dbReference type="ARBA" id="ARBA00023242"/>
    </source>
</evidence>
<dbReference type="InterPro" id="IPR001138">
    <property type="entry name" value="Zn2Cys6_DnaBD"/>
</dbReference>
<dbReference type="GO" id="GO:0006351">
    <property type="term" value="P:DNA-templated transcription"/>
    <property type="evidence" value="ECO:0007669"/>
    <property type="project" value="InterPro"/>
</dbReference>
<dbReference type="SUPFAM" id="SSF57701">
    <property type="entry name" value="Zn2/Cys6 DNA-binding domain"/>
    <property type="match status" value="1"/>
</dbReference>
<feature type="compositionally biased region" description="Basic and acidic residues" evidence="8">
    <location>
        <begin position="742"/>
        <end position="758"/>
    </location>
</feature>
<feature type="compositionally biased region" description="Low complexity" evidence="8">
    <location>
        <begin position="939"/>
        <end position="959"/>
    </location>
</feature>
<dbReference type="CDD" id="cd00067">
    <property type="entry name" value="GAL4"/>
    <property type="match status" value="1"/>
</dbReference>
<reference evidence="10 11" key="1">
    <citation type="submission" date="2017-10" db="EMBL/GenBank/DDBJ databases">
        <title>Comparative genomics in systemic dimorphic fungi from Ajellomycetaceae.</title>
        <authorList>
            <person name="Munoz J.F."/>
            <person name="Mcewen J.G."/>
            <person name="Clay O.K."/>
            <person name="Cuomo C.A."/>
        </authorList>
    </citation>
    <scope>NUCLEOTIDE SEQUENCE [LARGE SCALE GENOMIC DNA]</scope>
    <source>
        <strain evidence="10 11">UAMH7299</strain>
    </source>
</reference>
<keyword evidence="6" id="KW-0804">Transcription</keyword>
<comment type="caution">
    <text evidence="10">The sequence shown here is derived from an EMBL/GenBank/DDBJ whole genome shotgun (WGS) entry which is preliminary data.</text>
</comment>
<feature type="compositionally biased region" description="Pro residues" evidence="8">
    <location>
        <begin position="836"/>
        <end position="851"/>
    </location>
</feature>
<evidence type="ECO:0000256" key="2">
    <source>
        <dbReference type="ARBA" id="ARBA00022723"/>
    </source>
</evidence>
<keyword evidence="5" id="KW-0238">DNA-binding</keyword>